<sequence length="234" mass="25492">MDIKYGSGEKIVSKTKNASLDRFLERGKDTPSVAVVADQLATIEMVAAEGLPPQEEGGRLGDASDVAALEKHVAGSQVEQRKNSQEDMILLQVDVGGQQQPPPFFSGSNRDNRMEGPGEDSSHLAGISLLKQGPMALRDNETMHGDKFFSLSDHSSWSSNLDLEADKTSSEFDSEVSSSALGKETQESSKNATVRKKQRKRSEQVGPNKHSINSKDTKGLKGLQWEYSKDDNVI</sequence>
<gene>
    <name evidence="2" type="ORF">NDU88_001613</name>
</gene>
<evidence type="ECO:0000256" key="1">
    <source>
        <dbReference type="SAM" id="MobiDB-lite"/>
    </source>
</evidence>
<dbReference type="EMBL" id="JANPWB010000006">
    <property type="protein sequence ID" value="KAJ1176331.1"/>
    <property type="molecule type" value="Genomic_DNA"/>
</dbReference>
<comment type="caution">
    <text evidence="2">The sequence shown here is derived from an EMBL/GenBank/DDBJ whole genome shotgun (WGS) entry which is preliminary data.</text>
</comment>
<proteinExistence type="predicted"/>
<evidence type="ECO:0000313" key="3">
    <source>
        <dbReference type="Proteomes" id="UP001066276"/>
    </source>
</evidence>
<organism evidence="2 3">
    <name type="scientific">Pleurodeles waltl</name>
    <name type="common">Iberian ribbed newt</name>
    <dbReference type="NCBI Taxonomy" id="8319"/>
    <lineage>
        <taxon>Eukaryota</taxon>
        <taxon>Metazoa</taxon>
        <taxon>Chordata</taxon>
        <taxon>Craniata</taxon>
        <taxon>Vertebrata</taxon>
        <taxon>Euteleostomi</taxon>
        <taxon>Amphibia</taxon>
        <taxon>Batrachia</taxon>
        <taxon>Caudata</taxon>
        <taxon>Salamandroidea</taxon>
        <taxon>Salamandridae</taxon>
        <taxon>Pleurodelinae</taxon>
        <taxon>Pleurodeles</taxon>
    </lineage>
</organism>
<reference evidence="2" key="1">
    <citation type="journal article" date="2022" name="bioRxiv">
        <title>Sequencing and chromosome-scale assembly of the giantPleurodeles waltlgenome.</title>
        <authorList>
            <person name="Brown T."/>
            <person name="Elewa A."/>
            <person name="Iarovenko S."/>
            <person name="Subramanian E."/>
            <person name="Araus A.J."/>
            <person name="Petzold A."/>
            <person name="Susuki M."/>
            <person name="Suzuki K.-i.T."/>
            <person name="Hayashi T."/>
            <person name="Toyoda A."/>
            <person name="Oliveira C."/>
            <person name="Osipova E."/>
            <person name="Leigh N.D."/>
            <person name="Simon A."/>
            <person name="Yun M.H."/>
        </authorList>
    </citation>
    <scope>NUCLEOTIDE SEQUENCE</scope>
    <source>
        <strain evidence="2">20211129_DDA</strain>
        <tissue evidence="2">Liver</tissue>
    </source>
</reference>
<keyword evidence="3" id="KW-1185">Reference proteome</keyword>
<feature type="region of interest" description="Disordered" evidence="1">
    <location>
        <begin position="163"/>
        <end position="234"/>
    </location>
</feature>
<dbReference type="Proteomes" id="UP001066276">
    <property type="component" value="Chromosome 3_2"/>
</dbReference>
<evidence type="ECO:0000313" key="2">
    <source>
        <dbReference type="EMBL" id="KAJ1176331.1"/>
    </source>
</evidence>
<feature type="compositionally biased region" description="Basic and acidic residues" evidence="1">
    <location>
        <begin position="110"/>
        <end position="122"/>
    </location>
</feature>
<accession>A0AAV7TJ76</accession>
<protein>
    <submittedName>
        <fullName evidence="2">Uncharacterized protein</fullName>
    </submittedName>
</protein>
<feature type="region of interest" description="Disordered" evidence="1">
    <location>
        <begin position="97"/>
        <end position="124"/>
    </location>
</feature>
<dbReference type="AlphaFoldDB" id="A0AAV7TJ76"/>
<name>A0AAV7TJ76_PLEWA</name>